<dbReference type="PROSITE" id="PS01081">
    <property type="entry name" value="HTH_TETR_1"/>
    <property type="match status" value="1"/>
</dbReference>
<evidence type="ECO:0000313" key="6">
    <source>
        <dbReference type="EMBL" id="HIU33897.1"/>
    </source>
</evidence>
<keyword evidence="3" id="KW-0804">Transcription</keyword>
<organism evidence="6 7">
    <name type="scientific">Candidatus Pullichristensenella excrementigallinarum</name>
    <dbReference type="NCBI Taxonomy" id="2840907"/>
    <lineage>
        <taxon>Bacteria</taxon>
        <taxon>Bacillati</taxon>
        <taxon>Bacillota</taxon>
        <taxon>Clostridia</taxon>
        <taxon>Candidatus Pullichristensenella</taxon>
    </lineage>
</organism>
<dbReference type="PANTHER" id="PTHR47506">
    <property type="entry name" value="TRANSCRIPTIONAL REGULATORY PROTEIN"/>
    <property type="match status" value="1"/>
</dbReference>
<dbReference type="Proteomes" id="UP000824072">
    <property type="component" value="Unassembled WGS sequence"/>
</dbReference>
<keyword evidence="2 4" id="KW-0238">DNA-binding</keyword>
<evidence type="ECO:0000313" key="7">
    <source>
        <dbReference type="Proteomes" id="UP000824072"/>
    </source>
</evidence>
<evidence type="ECO:0000256" key="2">
    <source>
        <dbReference type="ARBA" id="ARBA00023125"/>
    </source>
</evidence>
<evidence type="ECO:0000256" key="1">
    <source>
        <dbReference type="ARBA" id="ARBA00023015"/>
    </source>
</evidence>
<dbReference type="AlphaFoldDB" id="A0A9D1LCP7"/>
<feature type="domain" description="HTH tetR-type" evidence="5">
    <location>
        <begin position="5"/>
        <end position="65"/>
    </location>
</feature>
<dbReference type="InterPro" id="IPR001647">
    <property type="entry name" value="HTH_TetR"/>
</dbReference>
<evidence type="ECO:0000256" key="4">
    <source>
        <dbReference type="PROSITE-ProRule" id="PRU00335"/>
    </source>
</evidence>
<sequence length="235" mass="26746">MKKGDLRKQAILDTAEELFFARGYEETSVQDILDAMGLSKGGFYHHFESKISVLEEISQRRAEKQYAKLAQEMKLSNLSAVNKLNHLFSANNLFEREEPKFVRMVLRVCYEAGDTALMTRQRQVTLDKLTPLVNEIVFQGVREGAFYTRYPGDVGRLLLMLSNDINDEVARILVRGLGNPECVISVIDLLNVYRDSVEILLNAPYGSIRLFDMDRVLKACRQAIVNFESENGEEG</sequence>
<dbReference type="Pfam" id="PF00440">
    <property type="entry name" value="TetR_N"/>
    <property type="match status" value="1"/>
</dbReference>
<keyword evidence="1" id="KW-0805">Transcription regulation</keyword>
<gene>
    <name evidence="6" type="ORF">IAB02_04985</name>
</gene>
<dbReference type="InterPro" id="IPR009057">
    <property type="entry name" value="Homeodomain-like_sf"/>
</dbReference>
<dbReference type="InterPro" id="IPR023772">
    <property type="entry name" value="DNA-bd_HTH_TetR-type_CS"/>
</dbReference>
<evidence type="ECO:0000256" key="3">
    <source>
        <dbReference type="ARBA" id="ARBA00023163"/>
    </source>
</evidence>
<dbReference type="PANTHER" id="PTHR47506:SF1">
    <property type="entry name" value="HTH-TYPE TRANSCRIPTIONAL REGULATOR YJDC"/>
    <property type="match status" value="1"/>
</dbReference>
<dbReference type="SUPFAM" id="SSF46689">
    <property type="entry name" value="Homeodomain-like"/>
    <property type="match status" value="1"/>
</dbReference>
<dbReference type="EMBL" id="DVMU01000110">
    <property type="protein sequence ID" value="HIU33897.1"/>
    <property type="molecule type" value="Genomic_DNA"/>
</dbReference>
<dbReference type="GO" id="GO:0003677">
    <property type="term" value="F:DNA binding"/>
    <property type="evidence" value="ECO:0007669"/>
    <property type="project" value="UniProtKB-UniRule"/>
</dbReference>
<dbReference type="Gene3D" id="1.10.357.10">
    <property type="entry name" value="Tetracycline Repressor, domain 2"/>
    <property type="match status" value="1"/>
</dbReference>
<feature type="DNA-binding region" description="H-T-H motif" evidence="4">
    <location>
        <begin position="28"/>
        <end position="47"/>
    </location>
</feature>
<evidence type="ECO:0000259" key="5">
    <source>
        <dbReference type="PROSITE" id="PS50977"/>
    </source>
</evidence>
<accession>A0A9D1LCP7</accession>
<dbReference type="PROSITE" id="PS50977">
    <property type="entry name" value="HTH_TETR_2"/>
    <property type="match status" value="1"/>
</dbReference>
<comment type="caution">
    <text evidence="6">The sequence shown here is derived from an EMBL/GenBank/DDBJ whole genome shotgun (WGS) entry which is preliminary data.</text>
</comment>
<reference evidence="6" key="2">
    <citation type="journal article" date="2021" name="PeerJ">
        <title>Extensive microbial diversity within the chicken gut microbiome revealed by metagenomics and culture.</title>
        <authorList>
            <person name="Gilroy R."/>
            <person name="Ravi A."/>
            <person name="Getino M."/>
            <person name="Pursley I."/>
            <person name="Horton D.L."/>
            <person name="Alikhan N.F."/>
            <person name="Baker D."/>
            <person name="Gharbi K."/>
            <person name="Hall N."/>
            <person name="Watson M."/>
            <person name="Adriaenssens E.M."/>
            <person name="Foster-Nyarko E."/>
            <person name="Jarju S."/>
            <person name="Secka A."/>
            <person name="Antonio M."/>
            <person name="Oren A."/>
            <person name="Chaudhuri R.R."/>
            <person name="La Ragione R."/>
            <person name="Hildebrand F."/>
            <person name="Pallen M.J."/>
        </authorList>
    </citation>
    <scope>NUCLEOTIDE SEQUENCE</scope>
    <source>
        <strain evidence="6">ChiHcec3-11533</strain>
    </source>
</reference>
<dbReference type="PRINTS" id="PR00455">
    <property type="entry name" value="HTHTETR"/>
</dbReference>
<reference evidence="6" key="1">
    <citation type="submission" date="2020-10" db="EMBL/GenBank/DDBJ databases">
        <authorList>
            <person name="Gilroy R."/>
        </authorList>
    </citation>
    <scope>NUCLEOTIDE SEQUENCE</scope>
    <source>
        <strain evidence="6">ChiHcec3-11533</strain>
    </source>
</reference>
<protein>
    <submittedName>
        <fullName evidence="6">TetR/AcrR family transcriptional regulator</fullName>
    </submittedName>
</protein>
<proteinExistence type="predicted"/>
<name>A0A9D1LCP7_9FIRM</name>